<comment type="caution">
    <text evidence="8">The sequence shown here is derived from an EMBL/GenBank/DDBJ whole genome shotgun (WGS) entry which is preliminary data.</text>
</comment>
<dbReference type="PANTHER" id="PTHR36115:SF4">
    <property type="entry name" value="MEMBRANE PROTEIN"/>
    <property type="match status" value="1"/>
</dbReference>
<keyword evidence="4 6" id="KW-1133">Transmembrane helix</keyword>
<dbReference type="Pfam" id="PF06271">
    <property type="entry name" value="RDD"/>
    <property type="match status" value="1"/>
</dbReference>
<evidence type="ECO:0000313" key="8">
    <source>
        <dbReference type="EMBL" id="GLX77832.1"/>
    </source>
</evidence>
<reference evidence="8 9" key="1">
    <citation type="submission" date="2023-03" db="EMBL/GenBank/DDBJ databases">
        <title>Draft genome sequence of Thalassotalea insulae KCTC 62186T.</title>
        <authorList>
            <person name="Sawabe T."/>
        </authorList>
    </citation>
    <scope>NUCLEOTIDE SEQUENCE [LARGE SCALE GENOMIC DNA]</scope>
    <source>
        <strain evidence="8 9">KCTC 62186</strain>
    </source>
</reference>
<dbReference type="InterPro" id="IPR051791">
    <property type="entry name" value="Pra-immunoreactive"/>
</dbReference>
<protein>
    <recommendedName>
        <fullName evidence="7">RDD domain-containing protein</fullName>
    </recommendedName>
</protein>
<evidence type="ECO:0000313" key="9">
    <source>
        <dbReference type="Proteomes" id="UP001157186"/>
    </source>
</evidence>
<proteinExistence type="predicted"/>
<dbReference type="PANTHER" id="PTHR36115">
    <property type="entry name" value="PROLINE-RICH ANTIGEN HOMOLOG-RELATED"/>
    <property type="match status" value="1"/>
</dbReference>
<name>A0ABQ6GPH6_9GAMM</name>
<evidence type="ECO:0000256" key="3">
    <source>
        <dbReference type="ARBA" id="ARBA00022692"/>
    </source>
</evidence>
<dbReference type="InterPro" id="IPR010432">
    <property type="entry name" value="RDD"/>
</dbReference>
<evidence type="ECO:0000256" key="6">
    <source>
        <dbReference type="SAM" id="Phobius"/>
    </source>
</evidence>
<keyword evidence="9" id="KW-1185">Reference proteome</keyword>
<keyword evidence="5 6" id="KW-0472">Membrane</keyword>
<evidence type="ECO:0000256" key="2">
    <source>
        <dbReference type="ARBA" id="ARBA00022475"/>
    </source>
</evidence>
<comment type="subcellular location">
    <subcellularLocation>
        <location evidence="1">Cell membrane</location>
        <topology evidence="1">Multi-pass membrane protein</topology>
    </subcellularLocation>
</comment>
<organism evidence="8 9">
    <name type="scientific">Thalassotalea insulae</name>
    <dbReference type="NCBI Taxonomy" id="2056778"/>
    <lineage>
        <taxon>Bacteria</taxon>
        <taxon>Pseudomonadati</taxon>
        <taxon>Pseudomonadota</taxon>
        <taxon>Gammaproteobacteria</taxon>
        <taxon>Alteromonadales</taxon>
        <taxon>Colwelliaceae</taxon>
        <taxon>Thalassotalea</taxon>
    </lineage>
</organism>
<feature type="transmembrane region" description="Helical" evidence="6">
    <location>
        <begin position="40"/>
        <end position="58"/>
    </location>
</feature>
<evidence type="ECO:0000256" key="1">
    <source>
        <dbReference type="ARBA" id="ARBA00004651"/>
    </source>
</evidence>
<keyword evidence="2" id="KW-1003">Cell membrane</keyword>
<feature type="domain" description="RDD" evidence="7">
    <location>
        <begin position="7"/>
        <end position="163"/>
    </location>
</feature>
<keyword evidence="3 6" id="KW-0812">Transmembrane</keyword>
<feature type="transmembrane region" description="Helical" evidence="6">
    <location>
        <begin position="98"/>
        <end position="118"/>
    </location>
</feature>
<evidence type="ECO:0000256" key="4">
    <source>
        <dbReference type="ARBA" id="ARBA00022989"/>
    </source>
</evidence>
<feature type="transmembrane region" description="Helical" evidence="6">
    <location>
        <begin position="130"/>
        <end position="149"/>
    </location>
</feature>
<feature type="transmembrane region" description="Helical" evidence="6">
    <location>
        <begin position="12"/>
        <end position="34"/>
    </location>
</feature>
<evidence type="ECO:0000259" key="7">
    <source>
        <dbReference type="Pfam" id="PF06271"/>
    </source>
</evidence>
<gene>
    <name evidence="8" type="ORF">tinsulaeT_11720</name>
</gene>
<dbReference type="Proteomes" id="UP001157186">
    <property type="component" value="Unassembled WGS sequence"/>
</dbReference>
<sequence>MVEHKYKTFWPRFWAGLIDGIIFMPMTSFSHWLFSLELNGVINFIYYALIYSLSYYFYTVYMHGKFGQTIGKMLLKIKVSKIDGSPLTYERALYRDSVVIGASILIIFTEAGPILNGINPFLATEVSQTFQVLVWIQFAWFMIEFITMLTNNKRRAVHDFIAGSVVTRL</sequence>
<dbReference type="RefSeq" id="WP_284243721.1">
    <property type="nucleotide sequence ID" value="NZ_BSST01000001.1"/>
</dbReference>
<accession>A0ABQ6GPH6</accession>
<dbReference type="EMBL" id="BSST01000001">
    <property type="protein sequence ID" value="GLX77832.1"/>
    <property type="molecule type" value="Genomic_DNA"/>
</dbReference>
<evidence type="ECO:0000256" key="5">
    <source>
        <dbReference type="ARBA" id="ARBA00023136"/>
    </source>
</evidence>